<dbReference type="Proteomes" id="UP000002640">
    <property type="component" value="Unassembled WGS sequence"/>
</dbReference>
<dbReference type="InterPro" id="IPR036770">
    <property type="entry name" value="Ankyrin_rpt-contain_sf"/>
</dbReference>
<keyword evidence="4" id="KW-1185">Reference proteome</keyword>
<sequence length="1262" mass="140991">MLPCVELETFTLVVQEIARDPSTLTPRLLQELPKQQALPVQAEILKFSNYYQVLEVDEDYFPDQESFVQDRGASKKAKAERRRLFDEAFAQDLQMEVVCYFMELEGLVQGVFNVHEQVKKQQKSMMEATVVSTLALMLAKELTAKLQLRYPALELAQDLVGVLVCYPSASLASDITEAVAKVRQAFDEEGTFKFVPGTLLHDFTNVWTTLTTFSSIFPPIDKGSLIILPDGYFGENCGEERTPEYVRADVNHYVVLLAQQLPHIYNLIISKREYMGPGLDGQSGLVVDFMLLMEEYFATRKVTIPLSVAALRGDAGLSRNMSLTFKHTEDLIKGYIVSLRTNILARANPLFAGSQMMSNHLEFLIAGCGHFSSRCRAFCHLYNAFGQQGHLERIPFFDDMLDLYDELIFSRSSRSAAVRGSYNQVYLLATQLSGTSINAMYESASSTGVYVRGKKNRADLNILSLTYRLMDDDDISFLKGYSSKTMLEKAADICTKEMFETRILSRDLLTLDDDLEDVFSDICTALGQQQARNLYTANAQPEMNREARANLALDHAVMIPLLALVDALQPDGALDSSLVPAELRSTVEFVIDGEYVRRLCRIVAAVIEARFTTPAQMCEQRYFTFPDFASQEYGSLLFKTKTKNEQREEVFADLMELMESNRGPLDGDDLDRLKSEIKKDPELLGMFSTNTGDYREYDELCTLLHQAAAGPAHDAKLVEWMIQLGELFTQPLHYRNAPRQRDLSCPRRLLPNTMAVHSAAIAGYQDIALVILEADNFVDLNTRTFHTKETLAHLVVKNNHTSLYYSFLMNGADLRIQDGKGRHVCDLTADPAWAREIAGTAAKMEADAKRGRGRRDNPTTYERYMRKHAEQLRKSVFAQWDKERSCALENFEDDISVEPTKKKKGKKGAKANPTGRDEVASSPPANPAVDTSAMSDVITALLGSPGSASKKSKSSPKSTGRDAILVESIQKTSAAFAHLRDPSIPASEKLEDVKRVCKVIRRLDNANEVQSDPTKMAGTGVQLRMDVSFEALQVIHMIQKFYRADHGSKNDPELAPVRDLCATTLDFVTFVVRTAWISISAHREPQASEAMGALEKRLLKVPFGERNPAEFRKLVQSYSMNRDGMGFGSTTSPETFRRLEWYLHNVVENSELQMTLDKMVGRPYYFKLAIGSQTSDAGSIAPVIDADTALRDVVVLGKSDWCVVYGGTSKSDVDRVRNLVLEAAAGAGIQFDDHNSQLCTPAIHLQQFQFSDAGALRNAQAA</sequence>
<reference evidence="3 4" key="1">
    <citation type="journal article" date="2006" name="Science">
        <title>Phytophthora genome sequences uncover evolutionary origins and mechanisms of pathogenesis.</title>
        <authorList>
            <person name="Tyler B.M."/>
            <person name="Tripathy S."/>
            <person name="Zhang X."/>
            <person name="Dehal P."/>
            <person name="Jiang R.H."/>
            <person name="Aerts A."/>
            <person name="Arredondo F.D."/>
            <person name="Baxter L."/>
            <person name="Bensasson D."/>
            <person name="Beynon J.L."/>
            <person name="Chapman J."/>
            <person name="Damasceno C.M."/>
            <person name="Dorrance A.E."/>
            <person name="Dou D."/>
            <person name="Dickerman A.W."/>
            <person name="Dubchak I.L."/>
            <person name="Garbelotto M."/>
            <person name="Gijzen M."/>
            <person name="Gordon S.G."/>
            <person name="Govers F."/>
            <person name="Grunwald N.J."/>
            <person name="Huang W."/>
            <person name="Ivors K.L."/>
            <person name="Jones R.W."/>
            <person name="Kamoun S."/>
            <person name="Krampis K."/>
            <person name="Lamour K.H."/>
            <person name="Lee M.K."/>
            <person name="McDonald W.H."/>
            <person name="Medina M."/>
            <person name="Meijer H.J."/>
            <person name="Nordberg E.K."/>
            <person name="Maclean D.J."/>
            <person name="Ospina-Giraldo M.D."/>
            <person name="Morris P.F."/>
            <person name="Phuntumart V."/>
            <person name="Putnam N.H."/>
            <person name="Rash S."/>
            <person name="Rose J.K."/>
            <person name="Sakihama Y."/>
            <person name="Salamov A.A."/>
            <person name="Savidor A."/>
            <person name="Scheuring C.F."/>
            <person name="Smith B.M."/>
            <person name="Sobral B.W."/>
            <person name="Terry A."/>
            <person name="Torto-Alalibo T.A."/>
            <person name="Win J."/>
            <person name="Xu Z."/>
            <person name="Zhang H."/>
            <person name="Grigoriev I.V."/>
            <person name="Rokhsar D.S."/>
            <person name="Boore J.L."/>
        </authorList>
    </citation>
    <scope>NUCLEOTIDE SEQUENCE [LARGE SCALE GENOMIC DNA]</scope>
    <source>
        <strain evidence="3 4">P6497</strain>
    </source>
</reference>
<proteinExistence type="predicted"/>
<dbReference type="KEGG" id="psoj:PHYSODRAFT_340241"/>
<feature type="region of interest" description="Disordered" evidence="1">
    <location>
        <begin position="899"/>
        <end position="930"/>
    </location>
</feature>
<dbReference type="Pfam" id="PF20253">
    <property type="entry name" value="DUF6604"/>
    <property type="match status" value="1"/>
</dbReference>
<dbReference type="AlphaFoldDB" id="G5A990"/>
<dbReference type="SMR" id="G5A990"/>
<dbReference type="SUPFAM" id="SSF48403">
    <property type="entry name" value="Ankyrin repeat"/>
    <property type="match status" value="1"/>
</dbReference>
<dbReference type="Gene3D" id="1.25.40.20">
    <property type="entry name" value="Ankyrin repeat-containing domain"/>
    <property type="match status" value="1"/>
</dbReference>
<evidence type="ECO:0000313" key="4">
    <source>
        <dbReference type="Proteomes" id="UP000002640"/>
    </source>
</evidence>
<gene>
    <name evidence="3" type="ORF">PHYSODRAFT_340241</name>
</gene>
<protein>
    <recommendedName>
        <fullName evidence="2">DUF6604 domain-containing protein</fullName>
    </recommendedName>
</protein>
<evidence type="ECO:0000256" key="1">
    <source>
        <dbReference type="SAM" id="MobiDB-lite"/>
    </source>
</evidence>
<dbReference type="GeneID" id="20647873"/>
<accession>G5A990</accession>
<evidence type="ECO:0000259" key="2">
    <source>
        <dbReference type="Pfam" id="PF20253"/>
    </source>
</evidence>
<dbReference type="InParanoid" id="G5A990"/>
<dbReference type="InterPro" id="IPR046539">
    <property type="entry name" value="DUF6604"/>
</dbReference>
<evidence type="ECO:0000313" key="3">
    <source>
        <dbReference type="EMBL" id="EGZ08466.1"/>
    </source>
</evidence>
<name>G5A990_PHYSP</name>
<feature type="domain" description="DUF6604" evidence="2">
    <location>
        <begin position="36"/>
        <end position="146"/>
    </location>
</feature>
<dbReference type="RefSeq" id="XP_009536638.1">
    <property type="nucleotide sequence ID" value="XM_009538343.1"/>
</dbReference>
<organism evidence="3 4">
    <name type="scientific">Phytophthora sojae (strain P6497)</name>
    <name type="common">Soybean stem and root rot agent</name>
    <name type="synonym">Phytophthora megasperma f. sp. glycines</name>
    <dbReference type="NCBI Taxonomy" id="1094619"/>
    <lineage>
        <taxon>Eukaryota</taxon>
        <taxon>Sar</taxon>
        <taxon>Stramenopiles</taxon>
        <taxon>Oomycota</taxon>
        <taxon>Peronosporomycetes</taxon>
        <taxon>Peronosporales</taxon>
        <taxon>Peronosporaceae</taxon>
        <taxon>Phytophthora</taxon>
    </lineage>
</organism>
<dbReference type="EMBL" id="JH159161">
    <property type="protein sequence ID" value="EGZ08466.1"/>
    <property type="molecule type" value="Genomic_DNA"/>
</dbReference>